<protein>
    <submittedName>
        <fullName evidence="2">Methyltransferase domain-containing protein</fullName>
    </submittedName>
</protein>
<keyword evidence="2" id="KW-0489">Methyltransferase</keyword>
<evidence type="ECO:0000259" key="1">
    <source>
        <dbReference type="Pfam" id="PF13649"/>
    </source>
</evidence>
<dbReference type="GO" id="GO:0032259">
    <property type="term" value="P:methylation"/>
    <property type="evidence" value="ECO:0007669"/>
    <property type="project" value="UniProtKB-KW"/>
</dbReference>
<organism evidence="2 3">
    <name type="scientific">Nocardioides marmoriginsengisoli</name>
    <dbReference type="NCBI Taxonomy" id="661483"/>
    <lineage>
        <taxon>Bacteria</taxon>
        <taxon>Bacillati</taxon>
        <taxon>Actinomycetota</taxon>
        <taxon>Actinomycetes</taxon>
        <taxon>Propionibacteriales</taxon>
        <taxon>Nocardioidaceae</taxon>
        <taxon>Nocardioides</taxon>
    </lineage>
</organism>
<dbReference type="Proteomes" id="UP000267128">
    <property type="component" value="Unassembled WGS sequence"/>
</dbReference>
<reference evidence="2 3" key="1">
    <citation type="submission" date="2018-11" db="EMBL/GenBank/DDBJ databases">
        <authorList>
            <person name="Li F."/>
        </authorList>
    </citation>
    <scope>NUCLEOTIDE SEQUENCE [LARGE SCALE GENOMIC DNA]</scope>
    <source>
        <strain evidence="2 3">Gsoil 097</strain>
    </source>
</reference>
<dbReference type="Pfam" id="PF13649">
    <property type="entry name" value="Methyltransf_25"/>
    <property type="match status" value="1"/>
</dbReference>
<accession>A0A3N0CQP6</accession>
<name>A0A3N0CQP6_9ACTN</name>
<dbReference type="Gene3D" id="3.40.50.150">
    <property type="entry name" value="Vaccinia Virus protein VP39"/>
    <property type="match status" value="1"/>
</dbReference>
<dbReference type="PANTHER" id="PTHR43591:SF24">
    <property type="entry name" value="2-METHOXY-6-POLYPRENYL-1,4-BENZOQUINOL METHYLASE, MITOCHONDRIAL"/>
    <property type="match status" value="1"/>
</dbReference>
<evidence type="ECO:0000313" key="3">
    <source>
        <dbReference type="Proteomes" id="UP000267128"/>
    </source>
</evidence>
<dbReference type="PANTHER" id="PTHR43591">
    <property type="entry name" value="METHYLTRANSFERASE"/>
    <property type="match status" value="1"/>
</dbReference>
<dbReference type="RefSeq" id="WP_123226449.1">
    <property type="nucleotide sequence ID" value="NZ_RJSE01000003.1"/>
</dbReference>
<dbReference type="InterPro" id="IPR041698">
    <property type="entry name" value="Methyltransf_25"/>
</dbReference>
<dbReference type="EMBL" id="RJSE01000003">
    <property type="protein sequence ID" value="RNL65346.1"/>
    <property type="molecule type" value="Genomic_DNA"/>
</dbReference>
<feature type="domain" description="Methyltransferase" evidence="1">
    <location>
        <begin position="55"/>
        <end position="152"/>
    </location>
</feature>
<keyword evidence="2" id="KW-0808">Transferase</keyword>
<dbReference type="InterPro" id="IPR029063">
    <property type="entry name" value="SAM-dependent_MTases_sf"/>
</dbReference>
<dbReference type="AlphaFoldDB" id="A0A3N0CQP6"/>
<comment type="caution">
    <text evidence="2">The sequence shown here is derived from an EMBL/GenBank/DDBJ whole genome shotgun (WGS) entry which is preliminary data.</text>
</comment>
<keyword evidence="3" id="KW-1185">Reference proteome</keyword>
<gene>
    <name evidence="2" type="ORF">EFK50_05145</name>
</gene>
<sequence length="286" mass="29434">MTTTFDPIAFKATTRTQWETAAEAWNRWGPAIEDWLGAATEQMLDDAGVQAGTRVLDVAAGAGGQTLAAARRAGPTGHVLATDISPAILEYALGSASAAGLDNVAVLEADGEDLGAVPAGTFDAAISRVGLIYFPDQHRALSEMCRAVRPGGRISAVVYSTPDRNGFFSIPVGIIRRIAGLPAPGPGLPGPFSLGGPGVAAAAYERAGLTEVGVTTVVSPVRLPSAAECVRFEQESFGALHQMLSGVDETARAAAWSEIAEALGQFEGPDGFTGPCEMLVVSGTRP</sequence>
<dbReference type="CDD" id="cd02440">
    <property type="entry name" value="AdoMet_MTases"/>
    <property type="match status" value="1"/>
</dbReference>
<dbReference type="SUPFAM" id="SSF53335">
    <property type="entry name" value="S-adenosyl-L-methionine-dependent methyltransferases"/>
    <property type="match status" value="1"/>
</dbReference>
<dbReference type="OrthoDB" id="65624at2"/>
<proteinExistence type="predicted"/>
<evidence type="ECO:0000313" key="2">
    <source>
        <dbReference type="EMBL" id="RNL65346.1"/>
    </source>
</evidence>
<dbReference type="GO" id="GO:0008168">
    <property type="term" value="F:methyltransferase activity"/>
    <property type="evidence" value="ECO:0007669"/>
    <property type="project" value="UniProtKB-KW"/>
</dbReference>